<proteinExistence type="predicted"/>
<accession>A0A7J9CR13</accession>
<keyword evidence="2" id="KW-1185">Reference proteome</keyword>
<sequence length="46" mass="5134">MMVAESVIKLGLGKDKLGSFKLEKRGVCEKDHKEDVVDGNGNGEWW</sequence>
<evidence type="ECO:0000313" key="2">
    <source>
        <dbReference type="Proteomes" id="UP000593579"/>
    </source>
</evidence>
<dbReference type="OrthoDB" id="986316at2759"/>
<dbReference type="AlphaFoldDB" id="A0A7J9CR13"/>
<protein>
    <submittedName>
        <fullName evidence="1">Uncharacterized protein</fullName>
    </submittedName>
</protein>
<gene>
    <name evidence="1" type="ORF">Gogos_002224</name>
</gene>
<name>A0A7J9CR13_GOSGO</name>
<comment type="caution">
    <text evidence="1">The sequence shown here is derived from an EMBL/GenBank/DDBJ whole genome shotgun (WGS) entry which is preliminary data.</text>
</comment>
<dbReference type="Proteomes" id="UP000593579">
    <property type="component" value="Unassembled WGS sequence"/>
</dbReference>
<evidence type="ECO:0000313" key="1">
    <source>
        <dbReference type="EMBL" id="MBA0750841.1"/>
    </source>
</evidence>
<organism evidence="1 2">
    <name type="scientific">Gossypium gossypioides</name>
    <name type="common">Mexican cotton</name>
    <name type="synonym">Selera gossypioides</name>
    <dbReference type="NCBI Taxonomy" id="34282"/>
    <lineage>
        <taxon>Eukaryota</taxon>
        <taxon>Viridiplantae</taxon>
        <taxon>Streptophyta</taxon>
        <taxon>Embryophyta</taxon>
        <taxon>Tracheophyta</taxon>
        <taxon>Spermatophyta</taxon>
        <taxon>Magnoliopsida</taxon>
        <taxon>eudicotyledons</taxon>
        <taxon>Gunneridae</taxon>
        <taxon>Pentapetalae</taxon>
        <taxon>rosids</taxon>
        <taxon>malvids</taxon>
        <taxon>Malvales</taxon>
        <taxon>Malvaceae</taxon>
        <taxon>Malvoideae</taxon>
        <taxon>Gossypium</taxon>
    </lineage>
</organism>
<reference evidence="1 2" key="1">
    <citation type="journal article" date="2019" name="Genome Biol. Evol.">
        <title>Insights into the evolution of the New World diploid cottons (Gossypium, subgenus Houzingenia) based on genome sequencing.</title>
        <authorList>
            <person name="Grover C.E."/>
            <person name="Arick M.A. 2nd"/>
            <person name="Thrash A."/>
            <person name="Conover J.L."/>
            <person name="Sanders W.S."/>
            <person name="Peterson D.G."/>
            <person name="Frelichowski J.E."/>
            <person name="Scheffler J.A."/>
            <person name="Scheffler B.E."/>
            <person name="Wendel J.F."/>
        </authorList>
    </citation>
    <scope>NUCLEOTIDE SEQUENCE [LARGE SCALE GENOMIC DNA]</scope>
    <source>
        <strain evidence="1">5</strain>
        <tissue evidence="1">Leaf</tissue>
    </source>
</reference>
<dbReference type="EMBL" id="JABEZY010000012">
    <property type="protein sequence ID" value="MBA0750841.1"/>
    <property type="molecule type" value="Genomic_DNA"/>
</dbReference>